<organism evidence="1 2">
    <name type="scientific">Rosa chinensis</name>
    <name type="common">China rose</name>
    <dbReference type="NCBI Taxonomy" id="74649"/>
    <lineage>
        <taxon>Eukaryota</taxon>
        <taxon>Viridiplantae</taxon>
        <taxon>Streptophyta</taxon>
        <taxon>Embryophyta</taxon>
        <taxon>Tracheophyta</taxon>
        <taxon>Spermatophyta</taxon>
        <taxon>Magnoliopsida</taxon>
        <taxon>eudicotyledons</taxon>
        <taxon>Gunneridae</taxon>
        <taxon>Pentapetalae</taxon>
        <taxon>rosids</taxon>
        <taxon>fabids</taxon>
        <taxon>Rosales</taxon>
        <taxon>Rosaceae</taxon>
        <taxon>Rosoideae</taxon>
        <taxon>Rosoideae incertae sedis</taxon>
        <taxon>Rosa</taxon>
    </lineage>
</organism>
<evidence type="ECO:0000313" key="1">
    <source>
        <dbReference type="EMBL" id="PRQ57662.1"/>
    </source>
</evidence>
<keyword evidence="2" id="KW-1185">Reference proteome</keyword>
<protein>
    <submittedName>
        <fullName evidence="1">Uncharacterized protein</fullName>
    </submittedName>
</protein>
<comment type="caution">
    <text evidence="1">The sequence shown here is derived from an EMBL/GenBank/DDBJ whole genome shotgun (WGS) entry which is preliminary data.</text>
</comment>
<reference evidence="1 2" key="1">
    <citation type="journal article" date="2018" name="Nat. Genet.">
        <title>The Rosa genome provides new insights in the design of modern roses.</title>
        <authorList>
            <person name="Bendahmane M."/>
        </authorList>
    </citation>
    <scope>NUCLEOTIDE SEQUENCE [LARGE SCALE GENOMIC DNA]</scope>
    <source>
        <strain evidence="2">cv. Old Blush</strain>
    </source>
</reference>
<dbReference type="Proteomes" id="UP000238479">
    <property type="component" value="Chromosome 1"/>
</dbReference>
<accession>A0A2P6SG58</accession>
<dbReference type="Gramene" id="PRQ57662">
    <property type="protein sequence ID" value="PRQ57662"/>
    <property type="gene ID" value="RchiOBHm_Chr1g0350791"/>
</dbReference>
<evidence type="ECO:0000313" key="2">
    <source>
        <dbReference type="Proteomes" id="UP000238479"/>
    </source>
</evidence>
<dbReference type="AlphaFoldDB" id="A0A2P6SG58"/>
<sequence>MSSSGMKLRKLRCLAWSGEDPLPTWDHRNTTKAIIPKRQSDTVYLRREFGSFALSNLLRIAVMVRLNIQCRL</sequence>
<dbReference type="EMBL" id="PDCK01000039">
    <property type="protein sequence ID" value="PRQ57662.1"/>
    <property type="molecule type" value="Genomic_DNA"/>
</dbReference>
<gene>
    <name evidence="1" type="ORF">RchiOBHm_Chr1g0350791</name>
</gene>
<name>A0A2P6SG58_ROSCH</name>
<proteinExistence type="predicted"/>